<protein>
    <submittedName>
        <fullName evidence="2">Uncharacterized protein</fullName>
    </submittedName>
</protein>
<organism evidence="2">
    <name type="scientific">viral metagenome</name>
    <dbReference type="NCBI Taxonomy" id="1070528"/>
    <lineage>
        <taxon>unclassified sequences</taxon>
        <taxon>metagenomes</taxon>
        <taxon>organismal metagenomes</taxon>
    </lineage>
</organism>
<sequence length="120" mass="13645">MLHTMQLIFYSFMIIFIGHYLYNFYNDNFGDKTIHNIHHPIGMATSNIQPRKIHIYDDNAHASVSTPNTETSNYMKNELQNFLKSQIHAPLDNTNNAGNIQIHDAGNVGSTNIEDIPISV</sequence>
<feature type="transmembrane region" description="Helical" evidence="1">
    <location>
        <begin position="7"/>
        <end position="25"/>
    </location>
</feature>
<keyword evidence="1" id="KW-1133">Transmembrane helix</keyword>
<keyword evidence="1" id="KW-0472">Membrane</keyword>
<name>A0A6C0LUE8_9ZZZZ</name>
<evidence type="ECO:0000256" key="1">
    <source>
        <dbReference type="SAM" id="Phobius"/>
    </source>
</evidence>
<reference evidence="2" key="1">
    <citation type="journal article" date="2020" name="Nature">
        <title>Giant virus diversity and host interactions through global metagenomics.</title>
        <authorList>
            <person name="Schulz F."/>
            <person name="Roux S."/>
            <person name="Paez-Espino D."/>
            <person name="Jungbluth S."/>
            <person name="Walsh D.A."/>
            <person name="Denef V.J."/>
            <person name="McMahon K.D."/>
            <person name="Konstantinidis K.T."/>
            <person name="Eloe-Fadrosh E.A."/>
            <person name="Kyrpides N.C."/>
            <person name="Woyke T."/>
        </authorList>
    </citation>
    <scope>NUCLEOTIDE SEQUENCE</scope>
    <source>
        <strain evidence="2">GVMAG-S-1016713-123</strain>
    </source>
</reference>
<proteinExistence type="predicted"/>
<keyword evidence="1" id="KW-0812">Transmembrane</keyword>
<evidence type="ECO:0000313" key="2">
    <source>
        <dbReference type="EMBL" id="QHU34466.1"/>
    </source>
</evidence>
<accession>A0A6C0LUE8</accession>
<dbReference type="AlphaFoldDB" id="A0A6C0LUE8"/>
<dbReference type="EMBL" id="MN740571">
    <property type="protein sequence ID" value="QHU34466.1"/>
    <property type="molecule type" value="Genomic_DNA"/>
</dbReference>